<feature type="region of interest" description="Disordered" evidence="5">
    <location>
        <begin position="412"/>
        <end position="434"/>
    </location>
</feature>
<evidence type="ECO:0000256" key="5">
    <source>
        <dbReference type="SAM" id="MobiDB-lite"/>
    </source>
</evidence>
<keyword evidence="3" id="KW-0274">FAD</keyword>
<evidence type="ECO:0000256" key="4">
    <source>
        <dbReference type="ARBA" id="ARBA00023002"/>
    </source>
</evidence>
<dbReference type="InterPro" id="IPR050315">
    <property type="entry name" value="FAD-oxidoreductase_2"/>
</dbReference>
<organism evidence="7 8">
    <name type="scientific">Haloechinothrix aidingensis</name>
    <dbReference type="NCBI Taxonomy" id="2752311"/>
    <lineage>
        <taxon>Bacteria</taxon>
        <taxon>Bacillati</taxon>
        <taxon>Actinomycetota</taxon>
        <taxon>Actinomycetes</taxon>
        <taxon>Pseudonocardiales</taxon>
        <taxon>Pseudonocardiaceae</taxon>
        <taxon>Haloechinothrix</taxon>
    </lineage>
</organism>
<dbReference type="InterPro" id="IPR036188">
    <property type="entry name" value="FAD/NAD-bd_sf"/>
</dbReference>
<evidence type="ECO:0000259" key="6">
    <source>
        <dbReference type="Pfam" id="PF00890"/>
    </source>
</evidence>
<keyword evidence="2" id="KW-0285">Flavoprotein</keyword>
<dbReference type="SUPFAM" id="SSF56425">
    <property type="entry name" value="Succinate dehydrogenase/fumarate reductase flavoprotein, catalytic domain"/>
    <property type="match status" value="1"/>
</dbReference>
<dbReference type="InterPro" id="IPR027477">
    <property type="entry name" value="Succ_DH/fumarate_Rdtase_cat_sf"/>
</dbReference>
<dbReference type="Pfam" id="PF00890">
    <property type="entry name" value="FAD_binding_2"/>
    <property type="match status" value="1"/>
</dbReference>
<dbReference type="NCBIfam" id="NF005510">
    <property type="entry name" value="PRK07121.1-3"/>
    <property type="match status" value="1"/>
</dbReference>
<dbReference type="GO" id="GO:0033765">
    <property type="term" value="F:steroid dehydrogenase activity, acting on the CH-CH group of donors"/>
    <property type="evidence" value="ECO:0007669"/>
    <property type="project" value="UniProtKB-ARBA"/>
</dbReference>
<evidence type="ECO:0000256" key="3">
    <source>
        <dbReference type="ARBA" id="ARBA00022827"/>
    </source>
</evidence>
<dbReference type="RefSeq" id="WP_180893360.1">
    <property type="nucleotide sequence ID" value="NZ_JACCKD010000004.1"/>
</dbReference>
<dbReference type="SUPFAM" id="SSF51905">
    <property type="entry name" value="FAD/NAD(P)-binding domain"/>
    <property type="match status" value="1"/>
</dbReference>
<dbReference type="Gene3D" id="3.50.50.60">
    <property type="entry name" value="FAD/NAD(P)-binding domain"/>
    <property type="match status" value="1"/>
</dbReference>
<reference evidence="7 8" key="1">
    <citation type="submission" date="2020-07" db="EMBL/GenBank/DDBJ databases">
        <title>Genome of Haloechinothrix sp.</title>
        <authorList>
            <person name="Tang S.-K."/>
            <person name="Yang L."/>
            <person name="Zhu W.-Y."/>
        </authorList>
    </citation>
    <scope>NUCLEOTIDE SEQUENCE [LARGE SCALE GENOMIC DNA]</scope>
    <source>
        <strain evidence="7 8">YIM 98757</strain>
    </source>
</reference>
<feature type="domain" description="FAD-dependent oxidoreductase 2 FAD-binding" evidence="6">
    <location>
        <begin position="23"/>
        <end position="480"/>
    </location>
</feature>
<dbReference type="PANTHER" id="PTHR43400:SF10">
    <property type="entry name" value="3-OXOSTEROID 1-DEHYDROGENASE"/>
    <property type="match status" value="1"/>
</dbReference>
<sequence>MNGTRVVAPLQACEVERFDEVTDVLVIGYGCAGASAAFEAARSGADVLVVERASGAGGSSGLAGGELYLGGGTRVQRACGFDDSPEAMARFLQEALGPGADAEKITAYSEHSVEHFDWLVARGIGFKPSMWDEPAWVPPTDDGLMWMGENSWPYNELARPAPRGHRPAAAGFGGWLLMERLAGAADGRGVRTHYDTSATRLVVHSDRSVLGAVVRRYGSDYTVRARRGVVLTTGGFVDNDAMLALHAPHLLEHGKNSDGSDDGSGIRMAQAAGAAVKHMSAAQVGIALIPPMVARGVLVNGYGQRFINEDTYPGLIGHAALQRQHMNVWVIVDEDAYEAVPEEQRWGVRPYHVTDDLAELEEAISVPPGALRSTVEVYDEYAARGEDPYFHKAARWLRPLRAPYAAVEVRSGLRPPSASGGNAGRQARGTGASVFTTGGLHTSVDGHVLDIDGAAVPGLFAAGRASCGMHGSGYVSGTSLGDGTFFGRRAGRAAAAR</sequence>
<comment type="cofactor">
    <cofactor evidence="1">
        <name>FAD</name>
        <dbReference type="ChEBI" id="CHEBI:57692"/>
    </cofactor>
</comment>
<name>A0A838ABD5_9PSEU</name>
<evidence type="ECO:0000313" key="7">
    <source>
        <dbReference type="EMBL" id="MBA0126547.1"/>
    </source>
</evidence>
<dbReference type="AlphaFoldDB" id="A0A838ABD5"/>
<protein>
    <submittedName>
        <fullName evidence="7">FAD-dependent oxidoreductase</fullName>
    </submittedName>
</protein>
<dbReference type="EMBL" id="JACCKD010000004">
    <property type="protein sequence ID" value="MBA0126547.1"/>
    <property type="molecule type" value="Genomic_DNA"/>
</dbReference>
<evidence type="ECO:0000313" key="8">
    <source>
        <dbReference type="Proteomes" id="UP000582974"/>
    </source>
</evidence>
<dbReference type="Gene3D" id="3.90.700.10">
    <property type="entry name" value="Succinate dehydrogenase/fumarate reductase flavoprotein, catalytic domain"/>
    <property type="match status" value="1"/>
</dbReference>
<proteinExistence type="predicted"/>
<comment type="caution">
    <text evidence="7">The sequence shown here is derived from an EMBL/GenBank/DDBJ whole genome shotgun (WGS) entry which is preliminary data.</text>
</comment>
<accession>A0A838ABD5</accession>
<evidence type="ECO:0000256" key="1">
    <source>
        <dbReference type="ARBA" id="ARBA00001974"/>
    </source>
</evidence>
<keyword evidence="8" id="KW-1185">Reference proteome</keyword>
<evidence type="ECO:0000256" key="2">
    <source>
        <dbReference type="ARBA" id="ARBA00022630"/>
    </source>
</evidence>
<dbReference type="Proteomes" id="UP000582974">
    <property type="component" value="Unassembled WGS sequence"/>
</dbReference>
<dbReference type="PANTHER" id="PTHR43400">
    <property type="entry name" value="FUMARATE REDUCTASE"/>
    <property type="match status" value="1"/>
</dbReference>
<dbReference type="GO" id="GO:0008202">
    <property type="term" value="P:steroid metabolic process"/>
    <property type="evidence" value="ECO:0007669"/>
    <property type="project" value="UniProtKB-ARBA"/>
</dbReference>
<keyword evidence="4" id="KW-0560">Oxidoreductase</keyword>
<dbReference type="InterPro" id="IPR003953">
    <property type="entry name" value="FAD-dep_OxRdtase_2_FAD-bd"/>
</dbReference>
<gene>
    <name evidence="7" type="ORF">H0B56_13430</name>
</gene>